<dbReference type="EMBL" id="JBDIVE010000001">
    <property type="protein sequence ID" value="MEN3066896.1"/>
    <property type="molecule type" value="Genomic_DNA"/>
</dbReference>
<sequence>MYRIVFGGALLDGFSLPEVRQQVASRLHLGEAQLASLFSGKTVVMKKAVSEPASLPYLAELARLGLRVWMEPLPAQTADDQPPLSFKVVFWGKVLTGYTREQVMRRVPRRLRVSETQLESLFSGAKAVLKRGVTAEVGARYVTELARIGMQVELEVEASSMPAAAQPALAQPSLADYGQDSFLRTQLEFQRASQIFDSMSSTLEHEPSPPPVEQPAPPQAEKLSDAQRRERLMTAIEAARIEVLGLTQAPALEASAELPALRCSQCGHRQSSGAHCSACGCAFAGTAGNAAGKAASLAYGLKPKAVRRSVIGADVDVDPGTLMLELRQQRRRERRSGSTGTPRQGYRAPLALAGGVCVLMLGGWLLLAR</sequence>
<feature type="region of interest" description="Disordered" evidence="1">
    <location>
        <begin position="200"/>
        <end position="226"/>
    </location>
</feature>
<dbReference type="Proteomes" id="UP001410394">
    <property type="component" value="Unassembled WGS sequence"/>
</dbReference>
<reference evidence="3 4" key="1">
    <citation type="journal article" date="2018" name="Int. J. Syst. Evol. Microbiol.">
        <title>Uliginosibacterium sediminicola sp. nov., isolated from freshwater sediment.</title>
        <authorList>
            <person name="Hwang W.M."/>
            <person name="Kim S.M."/>
            <person name="Kang K."/>
            <person name="Ahn T.Y."/>
        </authorList>
    </citation>
    <scope>NUCLEOTIDE SEQUENCE [LARGE SCALE GENOMIC DNA]</scope>
    <source>
        <strain evidence="3 4">M1-21</strain>
    </source>
</reference>
<feature type="compositionally biased region" description="Pro residues" evidence="1">
    <location>
        <begin position="208"/>
        <end position="218"/>
    </location>
</feature>
<gene>
    <name evidence="3" type="ORF">ABDB84_00310</name>
</gene>
<evidence type="ECO:0000313" key="4">
    <source>
        <dbReference type="Proteomes" id="UP001410394"/>
    </source>
</evidence>
<name>A0ABU9YTL1_9RHOO</name>
<keyword evidence="4" id="KW-1185">Reference proteome</keyword>
<proteinExistence type="predicted"/>
<protein>
    <submittedName>
        <fullName evidence="3">Uncharacterized protein</fullName>
    </submittedName>
</protein>
<keyword evidence="2" id="KW-0812">Transmembrane</keyword>
<dbReference type="RefSeq" id="WP_345917667.1">
    <property type="nucleotide sequence ID" value="NZ_JBDIVE010000001.1"/>
</dbReference>
<comment type="caution">
    <text evidence="3">The sequence shown here is derived from an EMBL/GenBank/DDBJ whole genome shotgun (WGS) entry which is preliminary data.</text>
</comment>
<feature type="transmembrane region" description="Helical" evidence="2">
    <location>
        <begin position="348"/>
        <end position="367"/>
    </location>
</feature>
<evidence type="ECO:0000256" key="1">
    <source>
        <dbReference type="SAM" id="MobiDB-lite"/>
    </source>
</evidence>
<organism evidence="3 4">
    <name type="scientific">Uliginosibacterium sediminicola</name>
    <dbReference type="NCBI Taxonomy" id="2024550"/>
    <lineage>
        <taxon>Bacteria</taxon>
        <taxon>Pseudomonadati</taxon>
        <taxon>Pseudomonadota</taxon>
        <taxon>Betaproteobacteria</taxon>
        <taxon>Rhodocyclales</taxon>
        <taxon>Zoogloeaceae</taxon>
        <taxon>Uliginosibacterium</taxon>
    </lineage>
</organism>
<evidence type="ECO:0000256" key="2">
    <source>
        <dbReference type="SAM" id="Phobius"/>
    </source>
</evidence>
<keyword evidence="2" id="KW-0472">Membrane</keyword>
<evidence type="ECO:0000313" key="3">
    <source>
        <dbReference type="EMBL" id="MEN3066896.1"/>
    </source>
</evidence>
<accession>A0ABU9YTL1</accession>
<keyword evidence="2" id="KW-1133">Transmembrane helix</keyword>